<keyword evidence="1" id="KW-0560">Oxidoreductase</keyword>
<dbReference type="NCBIfam" id="TIGR03618">
    <property type="entry name" value="Rv1155_F420"/>
    <property type="match status" value="1"/>
</dbReference>
<organism evidence="3 4">
    <name type="scientific">Actinopolymorpha rutila</name>
    <dbReference type="NCBI Taxonomy" id="446787"/>
    <lineage>
        <taxon>Bacteria</taxon>
        <taxon>Bacillati</taxon>
        <taxon>Actinomycetota</taxon>
        <taxon>Actinomycetes</taxon>
        <taxon>Propionibacteriales</taxon>
        <taxon>Actinopolymorphaceae</taxon>
        <taxon>Actinopolymorpha</taxon>
    </lineage>
</organism>
<dbReference type="InterPro" id="IPR011576">
    <property type="entry name" value="Pyridox_Oxase_N"/>
</dbReference>
<accession>A0A852ZEC3</accession>
<protein>
    <submittedName>
        <fullName evidence="3">PPOX class probable F420-dependent enzyme</fullName>
    </submittedName>
</protein>
<name>A0A852ZEC3_9ACTN</name>
<dbReference type="InterPro" id="IPR012349">
    <property type="entry name" value="Split_barrel_FMN-bd"/>
</dbReference>
<evidence type="ECO:0000313" key="4">
    <source>
        <dbReference type="Proteomes" id="UP000579605"/>
    </source>
</evidence>
<dbReference type="GO" id="GO:0005829">
    <property type="term" value="C:cytosol"/>
    <property type="evidence" value="ECO:0007669"/>
    <property type="project" value="TreeGrafter"/>
</dbReference>
<dbReference type="RefSeq" id="WP_179785980.1">
    <property type="nucleotide sequence ID" value="NZ_BAAARR010000004.1"/>
</dbReference>
<evidence type="ECO:0000259" key="2">
    <source>
        <dbReference type="Pfam" id="PF01243"/>
    </source>
</evidence>
<dbReference type="Gene3D" id="2.30.110.10">
    <property type="entry name" value="Electron Transport, Fmn-binding Protein, Chain A"/>
    <property type="match status" value="1"/>
</dbReference>
<keyword evidence="4" id="KW-1185">Reference proteome</keyword>
<proteinExistence type="predicted"/>
<comment type="caution">
    <text evidence="3">The sequence shown here is derived from an EMBL/GenBank/DDBJ whole genome shotgun (WGS) entry which is preliminary data.</text>
</comment>
<reference evidence="3 4" key="1">
    <citation type="submission" date="2020-07" db="EMBL/GenBank/DDBJ databases">
        <title>Sequencing the genomes of 1000 actinobacteria strains.</title>
        <authorList>
            <person name="Klenk H.-P."/>
        </authorList>
    </citation>
    <scope>NUCLEOTIDE SEQUENCE [LARGE SCALE GENOMIC DNA]</scope>
    <source>
        <strain evidence="3 4">DSM 18448</strain>
    </source>
</reference>
<dbReference type="InterPro" id="IPR052019">
    <property type="entry name" value="F420H2_bilvrd_red/Heme_oxyg"/>
</dbReference>
<dbReference type="GO" id="GO:0070967">
    <property type="term" value="F:coenzyme F420 binding"/>
    <property type="evidence" value="ECO:0007669"/>
    <property type="project" value="TreeGrafter"/>
</dbReference>
<dbReference type="Proteomes" id="UP000579605">
    <property type="component" value="Unassembled WGS sequence"/>
</dbReference>
<dbReference type="GO" id="GO:0016627">
    <property type="term" value="F:oxidoreductase activity, acting on the CH-CH group of donors"/>
    <property type="evidence" value="ECO:0007669"/>
    <property type="project" value="TreeGrafter"/>
</dbReference>
<gene>
    <name evidence="3" type="ORF">F4554_000647</name>
</gene>
<evidence type="ECO:0000256" key="1">
    <source>
        <dbReference type="ARBA" id="ARBA00023002"/>
    </source>
</evidence>
<dbReference type="InterPro" id="IPR019920">
    <property type="entry name" value="F420-binding_dom_put"/>
</dbReference>
<evidence type="ECO:0000313" key="3">
    <source>
        <dbReference type="EMBL" id="NYH88009.1"/>
    </source>
</evidence>
<dbReference type="EMBL" id="JACBZH010000001">
    <property type="protein sequence ID" value="NYH88009.1"/>
    <property type="molecule type" value="Genomic_DNA"/>
</dbReference>
<feature type="domain" description="Pyridoxamine 5'-phosphate oxidase N-terminal" evidence="2">
    <location>
        <begin position="7"/>
        <end position="134"/>
    </location>
</feature>
<sequence>MTAVLPEDLKKLVDEEKVFATVATLLPDGQPHLTVVWVKREGDDLLFSTTESRVQGRNLARDPRISVLISPPGKPYTYAEIRGTATIMPDPERQLPDELSLKYVGSKYGERNPDSVQETDRIIVRVTPEKLTHWPKPA</sequence>
<dbReference type="PANTHER" id="PTHR35176:SF6">
    <property type="entry name" value="HEME OXYGENASE HI_0854-RELATED"/>
    <property type="match status" value="1"/>
</dbReference>
<dbReference type="SUPFAM" id="SSF50475">
    <property type="entry name" value="FMN-binding split barrel"/>
    <property type="match status" value="1"/>
</dbReference>
<dbReference type="Pfam" id="PF01243">
    <property type="entry name" value="PNPOx_N"/>
    <property type="match status" value="1"/>
</dbReference>
<dbReference type="PANTHER" id="PTHR35176">
    <property type="entry name" value="HEME OXYGENASE HI_0854-RELATED"/>
    <property type="match status" value="1"/>
</dbReference>
<dbReference type="AlphaFoldDB" id="A0A852ZEC3"/>